<evidence type="ECO:0000256" key="3">
    <source>
        <dbReference type="ARBA" id="ARBA00022692"/>
    </source>
</evidence>
<keyword evidence="9" id="KW-0175">Coiled coil</keyword>
<dbReference type="RefSeq" id="WP_113032231.1">
    <property type="nucleotide sequence ID" value="NZ_QMFB01000010.1"/>
</dbReference>
<keyword evidence="1 7" id="KW-1003">Cell membrane</keyword>
<dbReference type="Proteomes" id="UP000250369">
    <property type="component" value="Unassembled WGS sequence"/>
</dbReference>
<keyword evidence="6 7" id="KW-0131">Cell cycle</keyword>
<feature type="compositionally biased region" description="Basic and acidic residues" evidence="10">
    <location>
        <begin position="11"/>
        <end position="20"/>
    </location>
</feature>
<accession>A0A329MIL4</accession>
<dbReference type="InterPro" id="IPR007060">
    <property type="entry name" value="FtsL/DivIC"/>
</dbReference>
<dbReference type="GO" id="GO:0043093">
    <property type="term" value="P:FtsZ-dependent cytokinesis"/>
    <property type="evidence" value="ECO:0007669"/>
    <property type="project" value="UniProtKB-UniRule"/>
</dbReference>
<dbReference type="OrthoDB" id="2988583at2"/>
<keyword evidence="3 7" id="KW-0812">Transmembrane</keyword>
<evidence type="ECO:0000256" key="5">
    <source>
        <dbReference type="ARBA" id="ARBA00023136"/>
    </source>
</evidence>
<keyword evidence="5 7" id="KW-0472">Membrane</keyword>
<proteinExistence type="inferred from homology"/>
<evidence type="ECO:0000256" key="1">
    <source>
        <dbReference type="ARBA" id="ARBA00022475"/>
    </source>
</evidence>
<dbReference type="NCBIfam" id="TIGR02209">
    <property type="entry name" value="ftsL_broad"/>
    <property type="match status" value="1"/>
</dbReference>
<evidence type="ECO:0000256" key="4">
    <source>
        <dbReference type="ARBA" id="ARBA00022989"/>
    </source>
</evidence>
<comment type="function">
    <text evidence="7">Essential cell division protein.</text>
</comment>
<evidence type="ECO:0000256" key="8">
    <source>
        <dbReference type="NCBIfam" id="TIGR02209"/>
    </source>
</evidence>
<keyword evidence="4 7" id="KW-1133">Transmembrane helix</keyword>
<evidence type="ECO:0000256" key="7">
    <source>
        <dbReference type="HAMAP-Rule" id="MF_00910"/>
    </source>
</evidence>
<comment type="similarity">
    <text evidence="7">Belongs to the FtsL family.</text>
</comment>
<dbReference type="HAMAP" id="MF_00910">
    <property type="entry name" value="FtsL"/>
    <property type="match status" value="1"/>
</dbReference>
<dbReference type="Pfam" id="PF04977">
    <property type="entry name" value="DivIC"/>
    <property type="match status" value="1"/>
</dbReference>
<comment type="caution">
    <text evidence="11">The sequence shown here is derived from an EMBL/GenBank/DDBJ whole genome shotgun (WGS) entry which is preliminary data.</text>
</comment>
<evidence type="ECO:0000256" key="6">
    <source>
        <dbReference type="ARBA" id="ARBA00023306"/>
    </source>
</evidence>
<dbReference type="AlphaFoldDB" id="A0A329MIL4"/>
<dbReference type="SUPFAM" id="SSF75704">
    <property type="entry name" value="Mitotic arrest deficient-like 1, Mad1"/>
    <property type="match status" value="1"/>
</dbReference>
<keyword evidence="2 7" id="KW-0132">Cell division</keyword>
<dbReference type="Gene3D" id="6.10.250.90">
    <property type="match status" value="1"/>
</dbReference>
<name>A0A329MIL4_9BACL</name>
<gene>
    <name evidence="7 11" type="primary">ftsL</name>
    <name evidence="11" type="ORF">DQG23_17825</name>
</gene>
<comment type="subcellular location">
    <subcellularLocation>
        <location evidence="7">Cell membrane</location>
        <topology evidence="7">Single-pass type II membrane protein</topology>
    </subcellularLocation>
    <text evidence="7">Localizes to the division septum where it forms a ring structure.</text>
</comment>
<dbReference type="EMBL" id="QMFB01000010">
    <property type="protein sequence ID" value="RAV19801.1"/>
    <property type="molecule type" value="Genomic_DNA"/>
</dbReference>
<feature type="region of interest" description="Disordered" evidence="10">
    <location>
        <begin position="1"/>
        <end position="20"/>
    </location>
</feature>
<dbReference type="InterPro" id="IPR011922">
    <property type="entry name" value="Cell_div_FtsL"/>
</dbReference>
<dbReference type="GO" id="GO:0032153">
    <property type="term" value="C:cell division site"/>
    <property type="evidence" value="ECO:0007669"/>
    <property type="project" value="UniProtKB-UniRule"/>
</dbReference>
<keyword evidence="12" id="KW-1185">Reference proteome</keyword>
<evidence type="ECO:0000313" key="11">
    <source>
        <dbReference type="EMBL" id="RAV19801.1"/>
    </source>
</evidence>
<evidence type="ECO:0000256" key="10">
    <source>
        <dbReference type="SAM" id="MobiDB-lite"/>
    </source>
</evidence>
<evidence type="ECO:0000256" key="9">
    <source>
        <dbReference type="SAM" id="Coils"/>
    </source>
</evidence>
<evidence type="ECO:0000313" key="12">
    <source>
        <dbReference type="Proteomes" id="UP000250369"/>
    </source>
</evidence>
<organism evidence="11 12">
    <name type="scientific">Paenibacillus contaminans</name>
    <dbReference type="NCBI Taxonomy" id="450362"/>
    <lineage>
        <taxon>Bacteria</taxon>
        <taxon>Bacillati</taxon>
        <taxon>Bacillota</taxon>
        <taxon>Bacilli</taxon>
        <taxon>Bacillales</taxon>
        <taxon>Paenibacillaceae</taxon>
        <taxon>Paenibacillus</taxon>
    </lineage>
</organism>
<sequence length="138" mass="15755">MAYTQGNLATKPKEQQKEPGRVRIRETRKVVYKARTIPVQEKLIYLFTVFVCVVVAGVIIWRYAQIYEMNRNIQNIQVELKKLEAENSTLKQEVNKLMDPNRLKQEVEKKGLKAIDETQVVHVPANPAAQAPDAAAKP</sequence>
<feature type="transmembrane region" description="Helical" evidence="7">
    <location>
        <begin position="43"/>
        <end position="64"/>
    </location>
</feature>
<evidence type="ECO:0000256" key="2">
    <source>
        <dbReference type="ARBA" id="ARBA00022618"/>
    </source>
</evidence>
<protein>
    <recommendedName>
        <fullName evidence="7 8">Cell division protein FtsL</fullName>
    </recommendedName>
</protein>
<feature type="coiled-coil region" evidence="9">
    <location>
        <begin position="66"/>
        <end position="100"/>
    </location>
</feature>
<reference evidence="11 12" key="1">
    <citation type="journal article" date="2009" name="Int. J. Syst. Evol. Microbiol.">
        <title>Paenibacillus contaminans sp. nov., isolated from a contaminated laboratory plate.</title>
        <authorList>
            <person name="Chou J.H."/>
            <person name="Lee J.H."/>
            <person name="Lin M.C."/>
            <person name="Chang P.S."/>
            <person name="Arun A.B."/>
            <person name="Young C.C."/>
            <person name="Chen W.M."/>
        </authorList>
    </citation>
    <scope>NUCLEOTIDE SEQUENCE [LARGE SCALE GENOMIC DNA]</scope>
    <source>
        <strain evidence="11 12">CKOBP-6</strain>
    </source>
</reference>
<dbReference type="GO" id="GO:0005886">
    <property type="term" value="C:plasma membrane"/>
    <property type="evidence" value="ECO:0007669"/>
    <property type="project" value="UniProtKB-SubCell"/>
</dbReference>